<proteinExistence type="predicted"/>
<dbReference type="Proteomes" id="UP000275078">
    <property type="component" value="Unassembled WGS sequence"/>
</dbReference>
<gene>
    <name evidence="1" type="ORF">BJ508DRAFT_24554</name>
</gene>
<protein>
    <submittedName>
        <fullName evidence="1">Uncharacterized protein</fullName>
    </submittedName>
</protein>
<keyword evidence="2" id="KW-1185">Reference proteome</keyword>
<organism evidence="1 2">
    <name type="scientific">Ascobolus immersus RN42</name>
    <dbReference type="NCBI Taxonomy" id="1160509"/>
    <lineage>
        <taxon>Eukaryota</taxon>
        <taxon>Fungi</taxon>
        <taxon>Dikarya</taxon>
        <taxon>Ascomycota</taxon>
        <taxon>Pezizomycotina</taxon>
        <taxon>Pezizomycetes</taxon>
        <taxon>Pezizales</taxon>
        <taxon>Ascobolaceae</taxon>
        <taxon>Ascobolus</taxon>
    </lineage>
</organism>
<dbReference type="EMBL" id="ML119772">
    <property type="protein sequence ID" value="RPA75071.1"/>
    <property type="molecule type" value="Genomic_DNA"/>
</dbReference>
<sequence length="506" mass="57069">MADRGFVRHAFEYGNHRAQQEGQESAVYKSWIARVPKGLVPKCVVCKVPVLRKDLKKAAKVDKERYKEDIRKWSIGETHRRPITPDTKKAEDLETIAANMENMVKVNHLTMIFKALLNESKRARHPGLSGELNIPEEVKHLFALSRAFYICVHNPHGSIDGTNLCNGVLHYRCRLQTQGYSIGDFAKLAAPIQEFVGPETDVISNPDCGPITCTGLPGLKVETPTARASSMYITGRYPTDKSGQLMPHRRADPALPDMDMDVWISEHEDNERGRICVYCGESVLDLVSEARVAEMKEITRAKCVPDQVAAARMFFENLPGEDESLLDGIQAQWEEDLESSKADPDVAEKYPRYHRLLEEHEQRKDEGMVWLKFDICNTEIAYPTIEQLRNPSSKPFEQAFASDYKTPRGACGAAYHQICSIPDYKILGTNTPAEPHFFCLGPGNAREAPFDATKVRQELKKQVLGIAGEDGYSKVKWLIEEELLPSDKKLLAKQRMNQGGRYIHTV</sequence>
<evidence type="ECO:0000313" key="1">
    <source>
        <dbReference type="EMBL" id="RPA75071.1"/>
    </source>
</evidence>
<dbReference type="AlphaFoldDB" id="A0A3N4HSS7"/>
<reference evidence="1 2" key="1">
    <citation type="journal article" date="2018" name="Nat. Ecol. Evol.">
        <title>Pezizomycetes genomes reveal the molecular basis of ectomycorrhizal truffle lifestyle.</title>
        <authorList>
            <person name="Murat C."/>
            <person name="Payen T."/>
            <person name="Noel B."/>
            <person name="Kuo A."/>
            <person name="Morin E."/>
            <person name="Chen J."/>
            <person name="Kohler A."/>
            <person name="Krizsan K."/>
            <person name="Balestrini R."/>
            <person name="Da Silva C."/>
            <person name="Montanini B."/>
            <person name="Hainaut M."/>
            <person name="Levati E."/>
            <person name="Barry K.W."/>
            <person name="Belfiori B."/>
            <person name="Cichocki N."/>
            <person name="Clum A."/>
            <person name="Dockter R.B."/>
            <person name="Fauchery L."/>
            <person name="Guy J."/>
            <person name="Iotti M."/>
            <person name="Le Tacon F."/>
            <person name="Lindquist E.A."/>
            <person name="Lipzen A."/>
            <person name="Malagnac F."/>
            <person name="Mello A."/>
            <person name="Molinier V."/>
            <person name="Miyauchi S."/>
            <person name="Poulain J."/>
            <person name="Riccioni C."/>
            <person name="Rubini A."/>
            <person name="Sitrit Y."/>
            <person name="Splivallo R."/>
            <person name="Traeger S."/>
            <person name="Wang M."/>
            <person name="Zifcakova L."/>
            <person name="Wipf D."/>
            <person name="Zambonelli A."/>
            <person name="Paolocci F."/>
            <person name="Nowrousian M."/>
            <person name="Ottonello S."/>
            <person name="Baldrian P."/>
            <person name="Spatafora J.W."/>
            <person name="Henrissat B."/>
            <person name="Nagy L.G."/>
            <person name="Aury J.M."/>
            <person name="Wincker P."/>
            <person name="Grigoriev I.V."/>
            <person name="Bonfante P."/>
            <person name="Martin F.M."/>
        </authorList>
    </citation>
    <scope>NUCLEOTIDE SEQUENCE [LARGE SCALE GENOMIC DNA]</scope>
    <source>
        <strain evidence="1 2">RN42</strain>
    </source>
</reference>
<name>A0A3N4HSS7_ASCIM</name>
<evidence type="ECO:0000313" key="2">
    <source>
        <dbReference type="Proteomes" id="UP000275078"/>
    </source>
</evidence>
<accession>A0A3N4HSS7</accession>